<protein>
    <submittedName>
        <fullName evidence="2">Uncharacterized protein</fullName>
    </submittedName>
</protein>
<keyword evidence="3" id="KW-1185">Reference proteome</keyword>
<feature type="transmembrane region" description="Helical" evidence="1">
    <location>
        <begin position="33"/>
        <end position="55"/>
    </location>
</feature>
<reference evidence="2 3" key="1">
    <citation type="submission" date="2023-01" db="EMBL/GenBank/DDBJ databases">
        <title>Analysis of 21 Apiospora genomes using comparative genomics revels a genus with tremendous synthesis potential of carbohydrate active enzymes and secondary metabolites.</title>
        <authorList>
            <person name="Sorensen T."/>
        </authorList>
    </citation>
    <scope>NUCLEOTIDE SEQUENCE [LARGE SCALE GENOMIC DNA]</scope>
    <source>
        <strain evidence="2 3">CBS 83171</strain>
    </source>
</reference>
<organism evidence="2 3">
    <name type="scientific">Apiospora saccharicola</name>
    <dbReference type="NCBI Taxonomy" id="335842"/>
    <lineage>
        <taxon>Eukaryota</taxon>
        <taxon>Fungi</taxon>
        <taxon>Dikarya</taxon>
        <taxon>Ascomycota</taxon>
        <taxon>Pezizomycotina</taxon>
        <taxon>Sordariomycetes</taxon>
        <taxon>Xylariomycetidae</taxon>
        <taxon>Amphisphaeriales</taxon>
        <taxon>Apiosporaceae</taxon>
        <taxon>Apiospora</taxon>
    </lineage>
</organism>
<comment type="caution">
    <text evidence="2">The sequence shown here is derived from an EMBL/GenBank/DDBJ whole genome shotgun (WGS) entry which is preliminary data.</text>
</comment>
<evidence type="ECO:0000313" key="3">
    <source>
        <dbReference type="Proteomes" id="UP001446871"/>
    </source>
</evidence>
<accession>A0ABR1U7X4</accession>
<gene>
    <name evidence="2" type="ORF">PG996_013320</name>
</gene>
<evidence type="ECO:0000313" key="2">
    <source>
        <dbReference type="EMBL" id="KAK8054019.1"/>
    </source>
</evidence>
<keyword evidence="1" id="KW-0812">Transmembrane</keyword>
<sequence length="79" mass="8396">MGGFLLLHIFALQGNFRLRLNEHVVVTLSGTGTGGGIGGSGTIISIGNLLILVLIETTSHLVKLDFKLGLLLETRLKVQ</sequence>
<dbReference type="Proteomes" id="UP001446871">
    <property type="component" value="Unassembled WGS sequence"/>
</dbReference>
<name>A0ABR1U7X4_9PEZI</name>
<evidence type="ECO:0000256" key="1">
    <source>
        <dbReference type="SAM" id="Phobius"/>
    </source>
</evidence>
<dbReference type="EMBL" id="JAQQWM010000008">
    <property type="protein sequence ID" value="KAK8054019.1"/>
    <property type="molecule type" value="Genomic_DNA"/>
</dbReference>
<keyword evidence="1" id="KW-1133">Transmembrane helix</keyword>
<keyword evidence="1" id="KW-0472">Membrane</keyword>
<proteinExistence type="predicted"/>